<dbReference type="GO" id="GO:0003964">
    <property type="term" value="F:RNA-directed DNA polymerase activity"/>
    <property type="evidence" value="ECO:0007669"/>
    <property type="project" value="UniProtKB-KW"/>
</dbReference>
<keyword evidence="2" id="KW-0695">RNA-directed DNA polymerase</keyword>
<organism evidence="2">
    <name type="scientific">Mauremys reevesii</name>
    <name type="common">Reeve's turtle</name>
    <name type="synonym">Chinemys reevesii</name>
    <dbReference type="NCBI Taxonomy" id="260615"/>
    <lineage>
        <taxon>Eukaryota</taxon>
        <taxon>Metazoa</taxon>
        <taxon>Chordata</taxon>
        <taxon>Craniata</taxon>
        <taxon>Vertebrata</taxon>
        <taxon>Euteleostomi</taxon>
        <taxon>Archelosauria</taxon>
        <taxon>Testudinata</taxon>
        <taxon>Testudines</taxon>
        <taxon>Cryptodira</taxon>
        <taxon>Durocryptodira</taxon>
        <taxon>Testudinoidea</taxon>
        <taxon>Geoemydidae</taxon>
        <taxon>Geoemydinae</taxon>
        <taxon>Mauremys</taxon>
    </lineage>
</organism>
<dbReference type="PANTHER" id="PTHR37557:SF4">
    <property type="entry name" value="CCHC-TYPE DOMAIN-CONTAINING PROTEIN"/>
    <property type="match status" value="1"/>
</dbReference>
<sequence length="535" mass="60250">ALAFADDLVMLSDSWEGMTANIKILESFCTLSGLKVQAKKCHGFQVTPTHDSFTINNCEAWKIGDDTLNMIIPGESEKYLGVKVDPWIGFAKPALSEKLDTWLERINRAPLKPSPKLAMLNTFTVSRVIYLADHTDCKIAHLSTLDDKIRRAVKEWLHLPANTCNGFLYARSRDGGLGVTRLASLIPSIQARRLHRIAHSKDETIRCIALANDIESEYRKLWLAAGGTLDTMPAITDPVIMDHQLPQHVLEQLTEWEKPAPRAIYPIPCNWRTAKFSQWKDLPCQGSGVSHFENDPTSNDWLTHHKGFSQRQFLTALKLRANVYPTREYLGRGKSNSIVGCRHCSASYESLSHILGQCPAVQGARIRRHNKLCDILTREARKLQWKIYKEPNLRTANNELRKPDLIFVKEGKALVVDVTVRFEYKEKTFSDAAAEKVRHYQPLTEEIKKLTNASEVSYFGLPLGARGKWPTINERVLSSLGLSESAQKRTARLLSRRAILYSTDILSTFESIGKGLSNPADAKPEGTPTRQRGIL</sequence>
<dbReference type="EMBL" id="AB201411">
    <property type="protein sequence ID" value="BAE46606.1"/>
    <property type="molecule type" value="Genomic_DNA"/>
</dbReference>
<gene>
    <name evidence="2" type="primary">rt</name>
</gene>
<evidence type="ECO:0000313" key="2">
    <source>
        <dbReference type="EMBL" id="BAE46606.1"/>
    </source>
</evidence>
<name>Q3C2H0_MAURE</name>
<evidence type="ECO:0000256" key="1">
    <source>
        <dbReference type="SAM" id="MobiDB-lite"/>
    </source>
</evidence>
<proteinExistence type="predicted"/>
<reference evidence="2" key="1">
    <citation type="journal article" date="2005" name="Mol. Biol. Evol.">
        <title>Long-term inheritance of the 28S rDNA-specific retrotransposon R2.</title>
        <authorList>
            <person name="Kojima K.K."/>
            <person name="Fujiwara H."/>
        </authorList>
    </citation>
    <scope>NUCLEOTIDE SEQUENCE</scope>
</reference>
<keyword evidence="2" id="KW-0548">Nucleotidyltransferase</keyword>
<feature type="region of interest" description="Disordered" evidence="1">
    <location>
        <begin position="516"/>
        <end position="535"/>
    </location>
</feature>
<protein>
    <submittedName>
        <fullName evidence="2">Reverse transcriptase</fullName>
    </submittedName>
</protein>
<accession>Q3C2H0</accession>
<dbReference type="AlphaFoldDB" id="Q3C2H0"/>
<keyword evidence="2" id="KW-0808">Transferase</keyword>
<feature type="non-terminal residue" evidence="2">
    <location>
        <position position="1"/>
    </location>
</feature>
<dbReference type="PANTHER" id="PTHR37557">
    <property type="entry name" value="115 KDA PROTEIN IN TYPE-1 RETROTRANSPOSABLE ELEMENT R1DM-LIKE PROTEIN-RELATED-RELATED"/>
    <property type="match status" value="1"/>
</dbReference>